<feature type="compositionally biased region" description="Basic and acidic residues" evidence="4">
    <location>
        <begin position="381"/>
        <end position="397"/>
    </location>
</feature>
<feature type="compositionally biased region" description="Basic and acidic residues" evidence="4">
    <location>
        <begin position="94"/>
        <end position="123"/>
    </location>
</feature>
<feature type="compositionally biased region" description="Low complexity" evidence="4">
    <location>
        <begin position="367"/>
        <end position="379"/>
    </location>
</feature>
<dbReference type="SUPFAM" id="SSF47576">
    <property type="entry name" value="Calponin-homology domain, CH-domain"/>
    <property type="match status" value="1"/>
</dbReference>
<dbReference type="PANTHER" id="PTHR23167:SF88">
    <property type="entry name" value="CALPONIN-HOMOLOGY (CH) DOMAIN-CONTAINING PROTEIN"/>
    <property type="match status" value="1"/>
</dbReference>
<protein>
    <recommendedName>
        <fullName evidence="5">Calponin-homology (CH) domain-containing protein</fullName>
    </recommendedName>
</protein>
<evidence type="ECO:0000256" key="4">
    <source>
        <dbReference type="SAM" id="MobiDB-lite"/>
    </source>
</evidence>
<feature type="region of interest" description="Disordered" evidence="4">
    <location>
        <begin position="1"/>
        <end position="410"/>
    </location>
</feature>
<evidence type="ECO:0000313" key="6">
    <source>
        <dbReference type="EMBL" id="KAJ1168399.1"/>
    </source>
</evidence>
<comment type="caution">
    <text evidence="6">The sequence shown here is derived from an EMBL/GenBank/DDBJ whole genome shotgun (WGS) entry which is preliminary data.</text>
</comment>
<keyword evidence="1" id="KW-0597">Phosphoprotein</keyword>
<feature type="compositionally biased region" description="Low complexity" evidence="4">
    <location>
        <begin position="337"/>
        <end position="352"/>
    </location>
</feature>
<dbReference type="Proteomes" id="UP001066276">
    <property type="component" value="Chromosome 4_1"/>
</dbReference>
<dbReference type="AlphaFoldDB" id="A0AAV7SWW2"/>
<evidence type="ECO:0000313" key="7">
    <source>
        <dbReference type="Proteomes" id="UP001066276"/>
    </source>
</evidence>
<feature type="compositionally biased region" description="Basic and acidic residues" evidence="4">
    <location>
        <begin position="186"/>
        <end position="201"/>
    </location>
</feature>
<dbReference type="FunFam" id="1.10.418.10:FF:000009">
    <property type="entry name" value="smoothelin isoform X2"/>
    <property type="match status" value="1"/>
</dbReference>
<dbReference type="PANTHER" id="PTHR23167">
    <property type="entry name" value="CALPONIN HOMOLOGY DOMAIN-CONTAINING PROTEIN DDB_G0272472-RELATED"/>
    <property type="match status" value="1"/>
</dbReference>
<dbReference type="InterPro" id="IPR036872">
    <property type="entry name" value="CH_dom_sf"/>
</dbReference>
<reference evidence="6" key="1">
    <citation type="journal article" date="2022" name="bioRxiv">
        <title>Sequencing and chromosome-scale assembly of the giantPleurodeles waltlgenome.</title>
        <authorList>
            <person name="Brown T."/>
            <person name="Elewa A."/>
            <person name="Iarovenko S."/>
            <person name="Subramanian E."/>
            <person name="Araus A.J."/>
            <person name="Petzold A."/>
            <person name="Susuki M."/>
            <person name="Suzuki K.-i.T."/>
            <person name="Hayashi T."/>
            <person name="Toyoda A."/>
            <person name="Oliveira C."/>
            <person name="Osipova E."/>
            <person name="Leigh N.D."/>
            <person name="Simon A."/>
            <person name="Yun M.H."/>
        </authorList>
    </citation>
    <scope>NUCLEOTIDE SEQUENCE</scope>
    <source>
        <strain evidence="6">20211129_DDA</strain>
        <tissue evidence="6">Liver</tissue>
    </source>
</reference>
<feature type="compositionally biased region" description="Basic and acidic residues" evidence="4">
    <location>
        <begin position="239"/>
        <end position="259"/>
    </location>
</feature>
<dbReference type="Gene3D" id="1.10.418.10">
    <property type="entry name" value="Calponin-like domain"/>
    <property type="match status" value="1"/>
</dbReference>
<feature type="compositionally biased region" description="Basic and acidic residues" evidence="4">
    <location>
        <begin position="142"/>
        <end position="152"/>
    </location>
</feature>
<evidence type="ECO:0000256" key="1">
    <source>
        <dbReference type="ARBA" id="ARBA00022553"/>
    </source>
</evidence>
<proteinExistence type="inferred from homology"/>
<evidence type="ECO:0000256" key="2">
    <source>
        <dbReference type="ARBA" id="ARBA00023054"/>
    </source>
</evidence>
<feature type="compositionally biased region" description="Polar residues" evidence="4">
    <location>
        <begin position="153"/>
        <end position="163"/>
    </location>
</feature>
<name>A0AAV7SWW2_PLEWA</name>
<feature type="domain" description="Calponin-homology (CH)" evidence="5">
    <location>
        <begin position="439"/>
        <end position="546"/>
    </location>
</feature>
<evidence type="ECO:0000256" key="3">
    <source>
        <dbReference type="ARBA" id="ARBA00061655"/>
    </source>
</evidence>
<feature type="compositionally biased region" description="Low complexity" evidence="4">
    <location>
        <begin position="301"/>
        <end position="312"/>
    </location>
</feature>
<dbReference type="EMBL" id="JANPWB010000007">
    <property type="protein sequence ID" value="KAJ1168399.1"/>
    <property type="molecule type" value="Genomic_DNA"/>
</dbReference>
<dbReference type="InterPro" id="IPR050540">
    <property type="entry name" value="F-actin_Monoox_Mical"/>
</dbReference>
<dbReference type="Pfam" id="PF00307">
    <property type="entry name" value="CH"/>
    <property type="match status" value="1"/>
</dbReference>
<organism evidence="6 7">
    <name type="scientific">Pleurodeles waltl</name>
    <name type="common">Iberian ribbed newt</name>
    <dbReference type="NCBI Taxonomy" id="8319"/>
    <lineage>
        <taxon>Eukaryota</taxon>
        <taxon>Metazoa</taxon>
        <taxon>Chordata</taxon>
        <taxon>Craniata</taxon>
        <taxon>Vertebrata</taxon>
        <taxon>Euteleostomi</taxon>
        <taxon>Amphibia</taxon>
        <taxon>Batrachia</taxon>
        <taxon>Caudata</taxon>
        <taxon>Salamandroidea</taxon>
        <taxon>Salamandridae</taxon>
        <taxon>Pleurodelinae</taxon>
        <taxon>Pleurodeles</taxon>
    </lineage>
</organism>
<feature type="compositionally biased region" description="Acidic residues" evidence="4">
    <location>
        <begin position="266"/>
        <end position="281"/>
    </location>
</feature>
<dbReference type="InterPro" id="IPR001715">
    <property type="entry name" value="CH_dom"/>
</dbReference>
<sequence>MRKAGSRVGVSRWSKAGSHVGVSRRGKAGSRVDTSRGIWAPQAPEGVSGHFKAPQGTPGHAKAPKGSSDHPELGMEQPSKATPTELPDEQSLVHAEETLGDAHRDQTEEPAGDDHLNTSKIDGDVDPEQTPGAPPTDTSQEETPRSDTRDTTQKLSGDHNTNGRTEKAPGVCLGNTSPHGTMGAHLTERSQEDPSGTDHCDTIPPGTPGAKDKDTVNEEPTVTQEITEPEATPPDPEEREGNRGEAKQKEPGKDKKEGDNTLLGEASEEKEEATEEVEVGEEEKHADVKSAAQATEDPAEESTSPAEEPSSPVDEISSPVEEGRRAEDHPEEEAESTEPSLEEGPGSPEVGPKAGDTQPDGKAQGSAAGVGATAEGTEPGETDKPPAPEKKKRDVGRSRTIPKSYGSQSRKAIMEKFGGPAAGPAPGVKVQRSTSFGASGVKNMLLEWCKAKTRDYEHVDIQNFSSSWSSGMAFCALVHKFFPDEFDYATLDPKNRRQNFELAFSTAEHKADCTPLVEVEDMMVMGPRPDPMCVFTYVQSLYNHLLRVEKHRSQGLVATYEAYSVLRLPQKKVALHRGEQDGTPEKKGRELRSWFEANHTRKEF</sequence>
<keyword evidence="2" id="KW-0175">Coiled coil</keyword>
<dbReference type="PROSITE" id="PS50021">
    <property type="entry name" value="CH"/>
    <property type="match status" value="1"/>
</dbReference>
<gene>
    <name evidence="6" type="ORF">NDU88_000325</name>
</gene>
<dbReference type="CDD" id="cd21200">
    <property type="entry name" value="CH_SMTN-like"/>
    <property type="match status" value="1"/>
</dbReference>
<evidence type="ECO:0000259" key="5">
    <source>
        <dbReference type="PROSITE" id="PS50021"/>
    </source>
</evidence>
<keyword evidence="7" id="KW-1185">Reference proteome</keyword>
<accession>A0AAV7SWW2</accession>
<dbReference type="SMART" id="SM00033">
    <property type="entry name" value="CH"/>
    <property type="match status" value="1"/>
</dbReference>
<comment type="similarity">
    <text evidence="3">Belongs to the smoothelin family.</text>
</comment>